<dbReference type="SUPFAM" id="SSF53649">
    <property type="entry name" value="Alkaline phosphatase-like"/>
    <property type="match status" value="1"/>
</dbReference>
<evidence type="ECO:0000256" key="7">
    <source>
        <dbReference type="ARBA" id="ARBA00022692"/>
    </source>
</evidence>
<protein>
    <recommendedName>
        <fullName evidence="4 12">GPI ethanolamine phosphate transferase 1</fullName>
        <ecNumber evidence="12">2.-.-.-</ecNumber>
    </recommendedName>
</protein>
<dbReference type="InterPro" id="IPR017850">
    <property type="entry name" value="Alkaline_phosphatase_core_sf"/>
</dbReference>
<dbReference type="PhylomeDB" id="Q8IHE6"/>
<feature type="transmembrane region" description="Helical" evidence="12">
    <location>
        <begin position="694"/>
        <end position="719"/>
    </location>
</feature>
<dbReference type="Gene3D" id="3.40.720.10">
    <property type="entry name" value="Alkaline Phosphatase, subunit A"/>
    <property type="match status" value="1"/>
</dbReference>
<comment type="similarity">
    <text evidence="3 12">Belongs to the PIGG/PIGN/PIGO family. PIGN subfamily.</text>
</comment>
<dbReference type="InterPro" id="IPR017852">
    <property type="entry name" value="GPI_EtnP_transferase_1_C"/>
</dbReference>
<reference evidence="14" key="1">
    <citation type="submission" date="2002-11" db="EMBL/GenBank/DDBJ databases">
        <authorList>
            <person name="Stapleton M."/>
            <person name="Brokstein P."/>
            <person name="Hong L."/>
            <person name="Agbayani A."/>
            <person name="Carlson J."/>
            <person name="Champe M."/>
            <person name="Chavez C."/>
            <person name="Dorsett V."/>
            <person name="Dresnek D."/>
            <person name="Farfan D."/>
            <person name="Frise E."/>
            <person name="George R."/>
            <person name="Gonzalez M."/>
            <person name="Guarin H."/>
            <person name="Kronmiller B."/>
            <person name="Li P."/>
            <person name="Liao G."/>
            <person name="Miranda A."/>
            <person name="Mungall C.J."/>
            <person name="Nunoo J."/>
            <person name="Pacleb J."/>
            <person name="Paragas V."/>
            <person name="Park S."/>
            <person name="Patel S."/>
            <person name="Phouanenavong S."/>
            <person name="Wan K."/>
            <person name="Yu C."/>
            <person name="Lewis S.E."/>
            <person name="Rubin G.M."/>
            <person name="Celniker S."/>
        </authorList>
    </citation>
    <scope>NUCLEOTIDE SEQUENCE</scope>
</reference>
<dbReference type="VEuPathDB" id="VectorBase:FBgn0039010"/>
<dbReference type="OrthoDB" id="2748310at2759"/>
<evidence type="ECO:0000256" key="6">
    <source>
        <dbReference type="ARBA" id="ARBA00022679"/>
    </source>
</evidence>
<proteinExistence type="evidence at transcript level"/>
<dbReference type="EMBL" id="BT001286">
    <property type="protein sequence ID" value="AAN71042.1"/>
    <property type="molecule type" value="mRNA"/>
</dbReference>
<evidence type="ECO:0000256" key="4">
    <source>
        <dbReference type="ARBA" id="ARBA00020831"/>
    </source>
</evidence>
<feature type="transmembrane region" description="Helical" evidence="12">
    <location>
        <begin position="576"/>
        <end position="593"/>
    </location>
</feature>
<feature type="non-terminal residue" evidence="14">
    <location>
        <position position="1"/>
    </location>
</feature>
<evidence type="ECO:0000256" key="12">
    <source>
        <dbReference type="RuleBase" id="RU367138"/>
    </source>
</evidence>
<evidence type="ECO:0000256" key="1">
    <source>
        <dbReference type="ARBA" id="ARBA00004477"/>
    </source>
</evidence>
<evidence type="ECO:0000256" key="5">
    <source>
        <dbReference type="ARBA" id="ARBA00022502"/>
    </source>
</evidence>
<evidence type="ECO:0000256" key="8">
    <source>
        <dbReference type="ARBA" id="ARBA00022824"/>
    </source>
</evidence>
<dbReference type="Pfam" id="PF04987">
    <property type="entry name" value="PigN"/>
    <property type="match status" value="1"/>
</dbReference>
<dbReference type="UniPathway" id="UPA00196"/>
<keyword evidence="5 12" id="KW-0337">GPI-anchor biosynthesis</keyword>
<comment type="function">
    <text evidence="12">Ethanolamine phosphate transferase involved in glycosylphosphatidylinositol-anchor biosynthesis. Transfers ethanolamine phosphate to the first alpha-1,4-linked mannose of the glycosylphosphatidylinositol precursor of GPI-anchor.</text>
</comment>
<sequence>YTENSLHICHTANMWSIQALVVHLLLLGSILSIYFQSTILSDLEPLSTLRELGLEPPADRLVVFVVDGLRAQSVLADHCSAVPDLRELFVEQALVGISRACPPTVTRPGHIAIFGGFNEDPAATLTWNPSTFDSVFNRSRNAIGWMQAEVAKVFTHLPTGGAPLRFETFARSDISDRLRLDQWTFDKVHNFLTNEQNVQPLRDATSVIFFVYLADIDLAEHVHMPNSLNFREKFNYTQRGIRQTYELFESVFNDSRTAYLMTADYGISLHGGGGERGVETPFILWGAGVKRSAPNPGQNFTAGENGPILPLYQLEQIQLAPLMSALIGLPPPMNNMALMPLGFLNTSVQYELQVLHLNAMQLLAQARILIKRHEDGILYLLLPKFESLGSAEIENYPQIIKYLVAKEQYEEALKVSHKIAKLAQECMEYYHGYYHLPLLVATTASYLVWFYLLLVRLARESNHPKSERKGYLTWTTLMMCLGGLVLLELMILQRVPHLTAFYLLLPFGILILALAERPCQDRDLMCQFPVLHLVGIVMPGVLLILMAFHNSHIGLLYLPIVCLNNRRAFFRPSLKLIFWLALVFLLSGILLVKQSASLHFITDTIGVYIGNSHVVYFSMILSIIRPLILGHQHSTRVWIVNMAALLVTAYGIYQWDADQPVCTYVYAACWSYLLFAFLSIPYSGTKDLRRRLELIIFNMLTVHIMLTTSIGSLFVQIMVTEFVLGLELYEESFSYANLKDAIANQQQNNQGLEESRNESPNNPLEHVRQSYRYAALILLYLYISFFGTGHWFFNFTFKPMTSRLFFPQFHLHMLVAFILLKIFIPSIIVMSSIYALVSFGRKNARSIFICLFLMNDAMSLYFCYFVINRGSWEKVRESLDRLLVSHVFIILLLVCSWIAKGFLANTKKDKPTPRAPVQAITNNANLAQDSQV</sequence>
<accession>Q8IHE6</accession>
<dbReference type="FlyBase" id="FBgn0039010">
    <property type="gene designation" value="CG4907"/>
</dbReference>
<evidence type="ECO:0000256" key="11">
    <source>
        <dbReference type="ARBA" id="ARBA00023180"/>
    </source>
</evidence>
<keyword evidence="8 12" id="KW-0256">Endoplasmic reticulum</keyword>
<dbReference type="FunFam" id="3.40.720.10:FF:000132">
    <property type="entry name" value="AT28040p"/>
    <property type="match status" value="1"/>
</dbReference>
<gene>
    <name evidence="14 15" type="ORF">CG4907</name>
</gene>
<feature type="transmembrane region" description="Helical" evidence="12">
    <location>
        <begin position="12"/>
        <end position="35"/>
    </location>
</feature>
<feature type="transmembrane region" description="Helical" evidence="12">
    <location>
        <begin position="665"/>
        <end position="682"/>
    </location>
</feature>
<dbReference type="EC" id="2.-.-.-" evidence="12"/>
<dbReference type="HOGENOM" id="CLU_007676_0_0_1"/>
<keyword evidence="6 12" id="KW-0808">Transferase</keyword>
<dbReference type="PANTHER" id="PTHR12250">
    <property type="entry name" value="PHOSPHATIDYLINOSITOL GLYCAN, CLASS N"/>
    <property type="match status" value="1"/>
</dbReference>
<name>Q8IHE6_DROME</name>
<feature type="transmembrane region" description="Helical" evidence="12">
    <location>
        <begin position="846"/>
        <end position="867"/>
    </location>
</feature>
<comment type="pathway">
    <text evidence="2 12">Glycolipid biosynthesis; glycosylphosphatidylinositol-anchor biosynthesis.</text>
</comment>
<feature type="domain" description="GPI ethanolamine phosphate transferase 1 C-terminal" evidence="13">
    <location>
        <begin position="425"/>
        <end position="871"/>
    </location>
</feature>
<keyword evidence="9 12" id="KW-1133">Transmembrane helix</keyword>
<dbReference type="PANTHER" id="PTHR12250:SF0">
    <property type="entry name" value="GPI ETHANOLAMINE PHOSPHATE TRANSFERASE 1"/>
    <property type="match status" value="1"/>
</dbReference>
<dbReference type="GO" id="GO:0005789">
    <property type="term" value="C:endoplasmic reticulum membrane"/>
    <property type="evidence" value="ECO:0007669"/>
    <property type="project" value="UniProtKB-SubCell"/>
</dbReference>
<evidence type="ECO:0000313" key="15">
    <source>
        <dbReference type="FlyBase" id="FBgn0039010"/>
    </source>
</evidence>
<feature type="transmembrane region" description="Helical" evidence="12">
    <location>
        <begin position="470"/>
        <end position="492"/>
    </location>
</feature>
<evidence type="ECO:0000256" key="2">
    <source>
        <dbReference type="ARBA" id="ARBA00004687"/>
    </source>
</evidence>
<feature type="transmembrane region" description="Helical" evidence="12">
    <location>
        <begin position="773"/>
        <end position="793"/>
    </location>
</feature>
<keyword evidence="10 12" id="KW-0472">Membrane</keyword>
<feature type="transmembrane region" description="Helical" evidence="12">
    <location>
        <begin position="434"/>
        <end position="458"/>
    </location>
</feature>
<feature type="transmembrane region" description="Helical" evidence="12">
    <location>
        <begin position="528"/>
        <end position="547"/>
    </location>
</feature>
<feature type="transmembrane region" description="Helical" evidence="12">
    <location>
        <begin position="636"/>
        <end position="653"/>
    </location>
</feature>
<dbReference type="GO" id="GO:0051377">
    <property type="term" value="F:mannose-ethanolamine phosphotransferase activity"/>
    <property type="evidence" value="ECO:0007669"/>
    <property type="project" value="UniProtKB-UniRule"/>
</dbReference>
<dbReference type="InterPro" id="IPR007070">
    <property type="entry name" value="GPI_EtnP_transferase_1"/>
</dbReference>
<organism evidence="14">
    <name type="scientific">Drosophila melanogaster</name>
    <name type="common">Fruit fly</name>
    <dbReference type="NCBI Taxonomy" id="7227"/>
    <lineage>
        <taxon>Eukaryota</taxon>
        <taxon>Metazoa</taxon>
        <taxon>Ecdysozoa</taxon>
        <taxon>Arthropoda</taxon>
        <taxon>Hexapoda</taxon>
        <taxon>Insecta</taxon>
        <taxon>Pterygota</taxon>
        <taxon>Neoptera</taxon>
        <taxon>Endopterygota</taxon>
        <taxon>Diptera</taxon>
        <taxon>Brachycera</taxon>
        <taxon>Muscomorpha</taxon>
        <taxon>Ephydroidea</taxon>
        <taxon>Drosophilidae</taxon>
        <taxon>Drosophila</taxon>
        <taxon>Sophophora</taxon>
    </lineage>
</organism>
<keyword evidence="7 12" id="KW-0812">Transmembrane</keyword>
<dbReference type="CDD" id="cd16020">
    <property type="entry name" value="GPI_EPT_1"/>
    <property type="match status" value="1"/>
</dbReference>
<evidence type="ECO:0000313" key="14">
    <source>
        <dbReference type="EMBL" id="AAN71042.1"/>
    </source>
</evidence>
<dbReference type="GO" id="GO:0006506">
    <property type="term" value="P:GPI anchor biosynthetic process"/>
    <property type="evidence" value="ECO:0007669"/>
    <property type="project" value="UniProtKB-UniPathway"/>
</dbReference>
<evidence type="ECO:0000256" key="3">
    <source>
        <dbReference type="ARBA" id="ARBA00008400"/>
    </source>
</evidence>
<feature type="transmembrane region" description="Helical" evidence="12">
    <location>
        <begin position="879"/>
        <end position="899"/>
    </location>
</feature>
<keyword evidence="11" id="KW-0325">Glycoprotein</keyword>
<dbReference type="AGR" id="FB:FBgn0039010"/>
<dbReference type="ExpressionAtlas" id="Q8IHE6">
    <property type="expression patterns" value="baseline and differential"/>
</dbReference>
<dbReference type="InterPro" id="IPR037671">
    <property type="entry name" value="PIGN_N"/>
</dbReference>
<evidence type="ECO:0000256" key="10">
    <source>
        <dbReference type="ARBA" id="ARBA00023136"/>
    </source>
</evidence>
<feature type="transmembrane region" description="Helical" evidence="12">
    <location>
        <begin position="605"/>
        <end position="624"/>
    </location>
</feature>
<feature type="transmembrane region" description="Helical" evidence="12">
    <location>
        <begin position="498"/>
        <end position="516"/>
    </location>
</feature>
<evidence type="ECO:0000259" key="13">
    <source>
        <dbReference type="Pfam" id="PF04987"/>
    </source>
</evidence>
<dbReference type="AlphaFoldDB" id="Q8IHE6"/>
<comment type="subcellular location">
    <subcellularLocation>
        <location evidence="1 12">Endoplasmic reticulum membrane</location>
        <topology evidence="1 12">Multi-pass membrane protein</topology>
    </subcellularLocation>
</comment>
<feature type="transmembrane region" description="Helical" evidence="12">
    <location>
        <begin position="814"/>
        <end position="834"/>
    </location>
</feature>
<evidence type="ECO:0000256" key="9">
    <source>
        <dbReference type="ARBA" id="ARBA00022989"/>
    </source>
</evidence>